<feature type="transmembrane region" description="Helical" evidence="1">
    <location>
        <begin position="80"/>
        <end position="113"/>
    </location>
</feature>
<dbReference type="AlphaFoldDB" id="A0A2S8FPT4"/>
<accession>A0A2S8FPT4</accession>
<evidence type="ECO:0000256" key="1">
    <source>
        <dbReference type="SAM" id="Phobius"/>
    </source>
</evidence>
<dbReference type="OrthoDB" id="9988509at2"/>
<keyword evidence="1" id="KW-0472">Membrane</keyword>
<name>A0A2S8FPT4_9BACT</name>
<gene>
    <name evidence="2" type="ORF">C5Y83_11660</name>
</gene>
<dbReference type="RefSeq" id="WP_105329918.1">
    <property type="nucleotide sequence ID" value="NZ_PUHY01000010.1"/>
</dbReference>
<dbReference type="Proteomes" id="UP000238322">
    <property type="component" value="Unassembled WGS sequence"/>
</dbReference>
<keyword evidence="1" id="KW-1133">Transmembrane helix</keyword>
<reference evidence="2 3" key="1">
    <citation type="submission" date="2018-02" db="EMBL/GenBank/DDBJ databases">
        <title>Comparative genomes isolates from brazilian mangrove.</title>
        <authorList>
            <person name="Araujo J.E."/>
            <person name="Taketani R.G."/>
            <person name="Silva M.C.P."/>
            <person name="Loureco M.V."/>
            <person name="Andreote F.D."/>
        </authorList>
    </citation>
    <scope>NUCLEOTIDE SEQUENCE [LARGE SCALE GENOMIC DNA]</scope>
    <source>
        <strain evidence="2 3">Hex-1 MGV</strain>
    </source>
</reference>
<evidence type="ECO:0000313" key="2">
    <source>
        <dbReference type="EMBL" id="PQO34189.1"/>
    </source>
</evidence>
<evidence type="ECO:0000313" key="3">
    <source>
        <dbReference type="Proteomes" id="UP000238322"/>
    </source>
</evidence>
<comment type="caution">
    <text evidence="2">The sequence shown here is derived from an EMBL/GenBank/DDBJ whole genome shotgun (WGS) entry which is preliminary data.</text>
</comment>
<organism evidence="2 3">
    <name type="scientific">Blastopirellula marina</name>
    <dbReference type="NCBI Taxonomy" id="124"/>
    <lineage>
        <taxon>Bacteria</taxon>
        <taxon>Pseudomonadati</taxon>
        <taxon>Planctomycetota</taxon>
        <taxon>Planctomycetia</taxon>
        <taxon>Pirellulales</taxon>
        <taxon>Pirellulaceae</taxon>
        <taxon>Blastopirellula</taxon>
    </lineage>
</organism>
<dbReference type="EMBL" id="PUHY01000010">
    <property type="protein sequence ID" value="PQO34189.1"/>
    <property type="molecule type" value="Genomic_DNA"/>
</dbReference>
<proteinExistence type="predicted"/>
<feature type="transmembrane region" description="Helical" evidence="1">
    <location>
        <begin position="125"/>
        <end position="146"/>
    </location>
</feature>
<feature type="transmembrane region" description="Helical" evidence="1">
    <location>
        <begin position="21"/>
        <end position="42"/>
    </location>
</feature>
<keyword evidence="1" id="KW-0812">Transmembrane</keyword>
<feature type="transmembrane region" description="Helical" evidence="1">
    <location>
        <begin position="48"/>
        <end position="68"/>
    </location>
</feature>
<sequence length="173" mass="18614">MSEEESNPFRSPVAADEGERSHVLTIFWGVLCFVGIVAIFLLPFWPGISIMLAIVLAPVFVHAYVRLYRRSREGEISAPLLQVGMLLGSFFIVTGIAVGTSIAGGLFCFATIVVLSETGVGEGPMILSGFFMGVLLPLAAFGLFYAMSLGFRLKRQQASSDQVANSSNSDDLK</sequence>
<protein>
    <submittedName>
        <fullName evidence="2">Uncharacterized protein</fullName>
    </submittedName>
</protein>